<dbReference type="Pfam" id="PF00010">
    <property type="entry name" value="HLH"/>
    <property type="match status" value="1"/>
</dbReference>
<feature type="domain" description="BHLH" evidence="2">
    <location>
        <begin position="436"/>
        <end position="491"/>
    </location>
</feature>
<dbReference type="PROSITE" id="PS50888">
    <property type="entry name" value="BHLH"/>
    <property type="match status" value="1"/>
</dbReference>
<dbReference type="AlphaFoldDB" id="A0A0D2GQE5"/>
<feature type="compositionally biased region" description="Basic residues" evidence="1">
    <location>
        <begin position="413"/>
        <end position="422"/>
    </location>
</feature>
<evidence type="ECO:0000259" key="2">
    <source>
        <dbReference type="PROSITE" id="PS50888"/>
    </source>
</evidence>
<dbReference type="RefSeq" id="XP_013287021.1">
    <property type="nucleotide sequence ID" value="XM_013431567.1"/>
</dbReference>
<dbReference type="GO" id="GO:0046983">
    <property type="term" value="F:protein dimerization activity"/>
    <property type="evidence" value="ECO:0007669"/>
    <property type="project" value="InterPro"/>
</dbReference>
<evidence type="ECO:0000313" key="4">
    <source>
        <dbReference type="Proteomes" id="UP000053029"/>
    </source>
</evidence>
<dbReference type="OrthoDB" id="5778525at2759"/>
<dbReference type="Proteomes" id="UP000053029">
    <property type="component" value="Unassembled WGS sequence"/>
</dbReference>
<evidence type="ECO:0000256" key="1">
    <source>
        <dbReference type="SAM" id="MobiDB-lite"/>
    </source>
</evidence>
<feature type="compositionally biased region" description="Low complexity" evidence="1">
    <location>
        <begin position="503"/>
        <end position="522"/>
    </location>
</feature>
<reference evidence="3 4" key="1">
    <citation type="submission" date="2015-01" db="EMBL/GenBank/DDBJ databases">
        <title>The Genome Sequence of Fonsecaea pedrosoi CBS 271.37.</title>
        <authorList>
            <consortium name="The Broad Institute Genomics Platform"/>
            <person name="Cuomo C."/>
            <person name="de Hoog S."/>
            <person name="Gorbushina A."/>
            <person name="Stielow B."/>
            <person name="Teixiera M."/>
            <person name="Abouelleil A."/>
            <person name="Chapman S.B."/>
            <person name="Priest M."/>
            <person name="Young S.K."/>
            <person name="Wortman J."/>
            <person name="Nusbaum C."/>
            <person name="Birren B."/>
        </authorList>
    </citation>
    <scope>NUCLEOTIDE SEQUENCE [LARGE SCALE GENOMIC DNA]</scope>
    <source>
        <strain evidence="3 4">CBS 271.37</strain>
    </source>
</reference>
<dbReference type="VEuPathDB" id="FungiDB:Z517_02458"/>
<sequence>MSSHGGQQNFPFGCTAYTFLTNPSTYFPSFFEDSFAYVYSPDQPENLHGIGLPEFMTPGPPPGQPLLNAHENQDLDNFFQGFDQNAATNKVLTHAHYNPRTDHDQFFDMPPTFVGSDTALAQRSIIDQHQLTGAGFPYGDGFLGHDMTTVSQTNPLVRGMHGVSYNDTTFPNPLMAQLQSAASMQPAYTQGWQQPYPPPTAVRIPPAGRLDMSFGSDSRFQPSGYAAPHNPMDSDLPQGLQMNNPIGEWLEPTSGSTTQPNTQPNTQPSSPTWSKKRNFDDFIRDQPRNGLIASIPQASMVQPAPPQSSSRRKRSVVKSETRTSISQPPTPLSSSKPQTPLNAGNSGMGEQEPDTDVEAEGEDEHDTAEQSRSPSPAPWPASKARPPRNTKAPPPKPSRKKKVNASGSTPIKSKSKVPKVHRPSITSTRVPLSIEQKKANHTNSEQRRRDATARAYAELYDLVPELEEMGKQSTMKKLEVVVAKVQRVKERVEELRAKLGLDSVTGRPVSGPGSGSGTLLFSDVVDWHQ</sequence>
<gene>
    <name evidence="3" type="ORF">Z517_02458</name>
</gene>
<feature type="compositionally biased region" description="Polar residues" evidence="1">
    <location>
        <begin position="322"/>
        <end position="345"/>
    </location>
</feature>
<feature type="compositionally biased region" description="Acidic residues" evidence="1">
    <location>
        <begin position="351"/>
        <end position="366"/>
    </location>
</feature>
<dbReference type="HOGENOM" id="CLU_549853_0_0_1"/>
<dbReference type="EMBL" id="KN846970">
    <property type="protein sequence ID" value="KIW83213.1"/>
    <property type="molecule type" value="Genomic_DNA"/>
</dbReference>
<feature type="region of interest" description="Disordered" evidence="1">
    <location>
        <begin position="503"/>
        <end position="529"/>
    </location>
</feature>
<feature type="region of interest" description="Disordered" evidence="1">
    <location>
        <begin position="213"/>
        <end position="277"/>
    </location>
</feature>
<dbReference type="InterPro" id="IPR036638">
    <property type="entry name" value="HLH_DNA-bd_sf"/>
</dbReference>
<dbReference type="InterPro" id="IPR011598">
    <property type="entry name" value="bHLH_dom"/>
</dbReference>
<feature type="compositionally biased region" description="Low complexity" evidence="1">
    <location>
        <begin position="380"/>
        <end position="391"/>
    </location>
</feature>
<evidence type="ECO:0000313" key="3">
    <source>
        <dbReference type="EMBL" id="KIW83213.1"/>
    </source>
</evidence>
<organism evidence="3 4">
    <name type="scientific">Fonsecaea pedrosoi CBS 271.37</name>
    <dbReference type="NCBI Taxonomy" id="1442368"/>
    <lineage>
        <taxon>Eukaryota</taxon>
        <taxon>Fungi</taxon>
        <taxon>Dikarya</taxon>
        <taxon>Ascomycota</taxon>
        <taxon>Pezizomycotina</taxon>
        <taxon>Eurotiomycetes</taxon>
        <taxon>Chaetothyriomycetidae</taxon>
        <taxon>Chaetothyriales</taxon>
        <taxon>Herpotrichiellaceae</taxon>
        <taxon>Fonsecaea</taxon>
    </lineage>
</organism>
<keyword evidence="4" id="KW-1185">Reference proteome</keyword>
<name>A0A0D2GQE5_9EURO</name>
<dbReference type="GeneID" id="25301948"/>
<accession>A0A0D2GQE5</accession>
<proteinExistence type="predicted"/>
<protein>
    <recommendedName>
        <fullName evidence="2">BHLH domain-containing protein</fullName>
    </recommendedName>
</protein>
<feature type="compositionally biased region" description="Low complexity" evidence="1">
    <location>
        <begin position="256"/>
        <end position="272"/>
    </location>
</feature>
<dbReference type="Gene3D" id="4.10.280.10">
    <property type="entry name" value="Helix-loop-helix DNA-binding domain"/>
    <property type="match status" value="1"/>
</dbReference>
<dbReference type="SUPFAM" id="SSF47459">
    <property type="entry name" value="HLH, helix-loop-helix DNA-binding domain"/>
    <property type="match status" value="1"/>
</dbReference>
<dbReference type="STRING" id="1442368.A0A0D2GQE5"/>
<feature type="region of interest" description="Disordered" evidence="1">
    <location>
        <begin position="292"/>
        <end position="449"/>
    </location>
</feature>